<evidence type="ECO:0000256" key="1">
    <source>
        <dbReference type="SAM" id="MobiDB-lite"/>
    </source>
</evidence>
<sequence>MSNLEKSWQERIAEEKEKSTSSEHIAFAKQRQKMAHMWNLNEDPALTDVIVHFIPNGKVTSLLFYIIENLFKGADIFINGRRIFKETELQQNDR</sequence>
<dbReference type="AlphaFoldDB" id="A0A1I7WJZ8"/>
<keyword evidence="2" id="KW-1185">Reference proteome</keyword>
<protein>
    <submittedName>
        <fullName evidence="3">Galectin</fullName>
    </submittedName>
</protein>
<proteinExistence type="predicted"/>
<dbReference type="WBParaSite" id="Hba_05298">
    <property type="protein sequence ID" value="Hba_05298"/>
    <property type="gene ID" value="Hba_05298"/>
</dbReference>
<evidence type="ECO:0000313" key="2">
    <source>
        <dbReference type="Proteomes" id="UP000095283"/>
    </source>
</evidence>
<accession>A0A1I7WJZ8</accession>
<feature type="compositionally biased region" description="Basic and acidic residues" evidence="1">
    <location>
        <begin position="7"/>
        <end position="21"/>
    </location>
</feature>
<dbReference type="Proteomes" id="UP000095283">
    <property type="component" value="Unplaced"/>
</dbReference>
<name>A0A1I7WJZ8_HETBA</name>
<organism evidence="2 3">
    <name type="scientific">Heterorhabditis bacteriophora</name>
    <name type="common">Entomopathogenic nematode worm</name>
    <dbReference type="NCBI Taxonomy" id="37862"/>
    <lineage>
        <taxon>Eukaryota</taxon>
        <taxon>Metazoa</taxon>
        <taxon>Ecdysozoa</taxon>
        <taxon>Nematoda</taxon>
        <taxon>Chromadorea</taxon>
        <taxon>Rhabditida</taxon>
        <taxon>Rhabditina</taxon>
        <taxon>Rhabditomorpha</taxon>
        <taxon>Strongyloidea</taxon>
        <taxon>Heterorhabditidae</taxon>
        <taxon>Heterorhabditis</taxon>
    </lineage>
</organism>
<reference evidence="3" key="1">
    <citation type="submission" date="2016-11" db="UniProtKB">
        <authorList>
            <consortium name="WormBaseParasite"/>
        </authorList>
    </citation>
    <scope>IDENTIFICATION</scope>
</reference>
<feature type="region of interest" description="Disordered" evidence="1">
    <location>
        <begin position="1"/>
        <end position="23"/>
    </location>
</feature>
<evidence type="ECO:0000313" key="3">
    <source>
        <dbReference type="WBParaSite" id="Hba_05298"/>
    </source>
</evidence>